<dbReference type="InterPro" id="IPR001128">
    <property type="entry name" value="Cyt_P450"/>
</dbReference>
<dbReference type="PANTHER" id="PTHR24292:SF45">
    <property type="entry name" value="CYTOCHROME P450 6G1-RELATED"/>
    <property type="match status" value="1"/>
</dbReference>
<dbReference type="CDD" id="cd11056">
    <property type="entry name" value="CYP6-like"/>
    <property type="match status" value="1"/>
</dbReference>
<evidence type="ECO:0000256" key="5">
    <source>
        <dbReference type="ARBA" id="ARBA00022617"/>
    </source>
</evidence>
<dbReference type="InterPro" id="IPR017972">
    <property type="entry name" value="Cyt_P450_CS"/>
</dbReference>
<proteinExistence type="inferred from homology"/>
<evidence type="ECO:0000313" key="15">
    <source>
        <dbReference type="EMBL" id="SPP73317.1"/>
    </source>
</evidence>
<dbReference type="InterPro" id="IPR036396">
    <property type="entry name" value="Cyt_P450_sf"/>
</dbReference>
<dbReference type="InterPro" id="IPR050476">
    <property type="entry name" value="Insect_CytP450_Detox"/>
</dbReference>
<organism evidence="15 16">
    <name type="scientific">Drosophila guanche</name>
    <name type="common">Fruit fly</name>
    <dbReference type="NCBI Taxonomy" id="7266"/>
    <lineage>
        <taxon>Eukaryota</taxon>
        <taxon>Metazoa</taxon>
        <taxon>Ecdysozoa</taxon>
        <taxon>Arthropoda</taxon>
        <taxon>Hexapoda</taxon>
        <taxon>Insecta</taxon>
        <taxon>Pterygota</taxon>
        <taxon>Neoptera</taxon>
        <taxon>Endopterygota</taxon>
        <taxon>Diptera</taxon>
        <taxon>Brachycera</taxon>
        <taxon>Muscomorpha</taxon>
        <taxon>Ephydroidea</taxon>
        <taxon>Drosophilidae</taxon>
        <taxon>Drosophila</taxon>
        <taxon>Sophophora</taxon>
    </lineage>
</organism>
<dbReference type="SUPFAM" id="SSF48264">
    <property type="entry name" value="Cytochrome P450"/>
    <property type="match status" value="1"/>
</dbReference>
<keyword evidence="6 13" id="KW-0479">Metal-binding</keyword>
<dbReference type="EMBL" id="OUUW01000001">
    <property type="protein sequence ID" value="SPP73317.1"/>
    <property type="molecule type" value="Genomic_DNA"/>
</dbReference>
<dbReference type="PANTHER" id="PTHR24292">
    <property type="entry name" value="CYTOCHROME P450"/>
    <property type="match status" value="1"/>
</dbReference>
<dbReference type="InterPro" id="IPR002401">
    <property type="entry name" value="Cyt_P450_E_grp-I"/>
</dbReference>
<evidence type="ECO:0000313" key="16">
    <source>
        <dbReference type="Proteomes" id="UP000268350"/>
    </source>
</evidence>
<dbReference type="GO" id="GO:0046680">
    <property type="term" value="P:response to DDT"/>
    <property type="evidence" value="ECO:0007669"/>
    <property type="project" value="TreeGrafter"/>
</dbReference>
<keyword evidence="5 13" id="KW-0349">Heme</keyword>
<evidence type="ECO:0000256" key="2">
    <source>
        <dbReference type="ARBA" id="ARBA00004174"/>
    </source>
</evidence>
<dbReference type="GO" id="GO:0005506">
    <property type="term" value="F:iron ion binding"/>
    <property type="evidence" value="ECO:0007669"/>
    <property type="project" value="InterPro"/>
</dbReference>
<dbReference type="GO" id="GO:0020037">
    <property type="term" value="F:heme binding"/>
    <property type="evidence" value="ECO:0007669"/>
    <property type="project" value="InterPro"/>
</dbReference>
<dbReference type="OrthoDB" id="2789670at2759"/>
<feature type="binding site" description="axial binding residue" evidence="13">
    <location>
        <position position="452"/>
    </location>
    <ligand>
        <name>heme</name>
        <dbReference type="ChEBI" id="CHEBI:30413"/>
    </ligand>
    <ligandPart>
        <name>Fe</name>
        <dbReference type="ChEBI" id="CHEBI:18248"/>
    </ligandPart>
</feature>
<dbReference type="AlphaFoldDB" id="A0A3B0IZA0"/>
<dbReference type="OMA" id="WKRHGVK"/>
<evidence type="ECO:0000256" key="4">
    <source>
        <dbReference type="ARBA" id="ARBA00010617"/>
    </source>
</evidence>
<gene>
    <name evidence="15" type="ORF">DGUA_6G000773</name>
</gene>
<dbReference type="GO" id="GO:0016705">
    <property type="term" value="F:oxidoreductase activity, acting on paired donors, with incorporation or reduction of molecular oxygen"/>
    <property type="evidence" value="ECO:0007669"/>
    <property type="project" value="InterPro"/>
</dbReference>
<comment type="cofactor">
    <cofactor evidence="1 13">
        <name>heme</name>
        <dbReference type="ChEBI" id="CHEBI:30413"/>
    </cofactor>
</comment>
<evidence type="ECO:0000256" key="11">
    <source>
        <dbReference type="ARBA" id="ARBA00023033"/>
    </source>
</evidence>
<dbReference type="Proteomes" id="UP000268350">
    <property type="component" value="Unassembled WGS sequence"/>
</dbReference>
<evidence type="ECO:0000256" key="13">
    <source>
        <dbReference type="PIRSR" id="PIRSR602401-1"/>
    </source>
</evidence>
<keyword evidence="10 13" id="KW-0408">Iron</keyword>
<keyword evidence="7" id="KW-0256">Endoplasmic reticulum</keyword>
<dbReference type="FunFam" id="1.10.630.10:FF:000042">
    <property type="entry name" value="Cytochrome P450"/>
    <property type="match status" value="1"/>
</dbReference>
<dbReference type="STRING" id="7266.A0A3B0IZA0"/>
<keyword evidence="8" id="KW-0492">Microsome</keyword>
<evidence type="ECO:0000256" key="9">
    <source>
        <dbReference type="ARBA" id="ARBA00023002"/>
    </source>
</evidence>
<protein>
    <submittedName>
        <fullName evidence="15">Blast:Probable cytochrome P450 6w1</fullName>
    </submittedName>
</protein>
<evidence type="ECO:0000256" key="12">
    <source>
        <dbReference type="ARBA" id="ARBA00023136"/>
    </source>
</evidence>
<comment type="similarity">
    <text evidence="4 14">Belongs to the cytochrome P450 family.</text>
</comment>
<dbReference type="GO" id="GO:0046701">
    <property type="term" value="P:insecticide catabolic process"/>
    <property type="evidence" value="ECO:0007669"/>
    <property type="project" value="TreeGrafter"/>
</dbReference>
<dbReference type="PRINTS" id="PR00385">
    <property type="entry name" value="P450"/>
</dbReference>
<dbReference type="GO" id="GO:0004497">
    <property type="term" value="F:monooxygenase activity"/>
    <property type="evidence" value="ECO:0007669"/>
    <property type="project" value="UniProtKB-KW"/>
</dbReference>
<dbReference type="GO" id="GO:0005789">
    <property type="term" value="C:endoplasmic reticulum membrane"/>
    <property type="evidence" value="ECO:0007669"/>
    <property type="project" value="UniProtKB-SubCell"/>
</dbReference>
<evidence type="ECO:0000256" key="6">
    <source>
        <dbReference type="ARBA" id="ARBA00022723"/>
    </source>
</evidence>
<dbReference type="PROSITE" id="PS00086">
    <property type="entry name" value="CYTOCHROME_P450"/>
    <property type="match status" value="1"/>
</dbReference>
<accession>A0A3B0IZA0</accession>
<keyword evidence="9 14" id="KW-0560">Oxidoreductase</keyword>
<reference evidence="16" key="1">
    <citation type="submission" date="2018-01" db="EMBL/GenBank/DDBJ databases">
        <authorList>
            <person name="Alioto T."/>
            <person name="Alioto T."/>
        </authorList>
    </citation>
    <scope>NUCLEOTIDE SEQUENCE [LARGE SCALE GENOMIC DNA]</scope>
</reference>
<sequence length="509" mass="58477">MSTELLFLIATLAIVFYVWQKRRHSFWKRHGIKEIGPLPILGDTVGFLSGRMPFFDQIRKFHQTPGLENEPIIGVYLAYRPALVIRDLELIKTVMIKKFSYFNNRKLQTDPHHDALGYNNMFFVRSPDWKELRNKISPVFTSGKIKQMYPLMVKIGKNLEDNIARQENNSIVKIKSLCARFTTDLIATIAFGLEANALQDPKSEFFHHNQAIFTPSFSRGIDFAIIFMLPGLVRLARAKVFSKSTSNFIRSTVNYVMAEREKSGLRRNDLVDILLALKREAAASPDKNNKAKNMDFLIAQAAVFQTAGYETSSSTMTLALYELAKNEETQRRLRQEIEESFGVEDHISYDRIQEMPYLTKVVNETLRMYPIVGYAERECAQPAEGERFTLAPHHDMELPDGMPVYVSAIGIQRDPKYWPQPDKFDPERFDPANRDKLNMDAYMPFGVGPRNCIGMRLGLLQSKLGLVHLLRNHRVKWCDKTVKTIEFAPMTAVLASKHEIYLRVERVAA</sequence>
<evidence type="ECO:0000256" key="10">
    <source>
        <dbReference type="ARBA" id="ARBA00023004"/>
    </source>
</evidence>
<evidence type="ECO:0000256" key="3">
    <source>
        <dbReference type="ARBA" id="ARBA00004406"/>
    </source>
</evidence>
<dbReference type="Pfam" id="PF00067">
    <property type="entry name" value="p450"/>
    <property type="match status" value="1"/>
</dbReference>
<evidence type="ECO:0000256" key="8">
    <source>
        <dbReference type="ARBA" id="ARBA00022848"/>
    </source>
</evidence>
<evidence type="ECO:0000256" key="14">
    <source>
        <dbReference type="RuleBase" id="RU000461"/>
    </source>
</evidence>
<keyword evidence="11 14" id="KW-0503">Monooxygenase</keyword>
<evidence type="ECO:0000256" key="1">
    <source>
        <dbReference type="ARBA" id="ARBA00001971"/>
    </source>
</evidence>
<comment type="subcellular location">
    <subcellularLocation>
        <location evidence="3">Endoplasmic reticulum membrane</location>
        <topology evidence="3">Peripheral membrane protein</topology>
    </subcellularLocation>
    <subcellularLocation>
        <location evidence="2">Microsome membrane</location>
        <topology evidence="2">Peripheral membrane protein</topology>
    </subcellularLocation>
</comment>
<evidence type="ECO:0000256" key="7">
    <source>
        <dbReference type="ARBA" id="ARBA00022824"/>
    </source>
</evidence>
<dbReference type="PRINTS" id="PR00463">
    <property type="entry name" value="EP450I"/>
</dbReference>
<name>A0A3B0IZA0_DROGU</name>
<dbReference type="Gene3D" id="1.10.630.10">
    <property type="entry name" value="Cytochrome P450"/>
    <property type="match status" value="1"/>
</dbReference>
<keyword evidence="12" id="KW-0472">Membrane</keyword>
<keyword evidence="16" id="KW-1185">Reference proteome</keyword>